<dbReference type="InterPro" id="IPR007197">
    <property type="entry name" value="rSAM"/>
</dbReference>
<protein>
    <submittedName>
        <fullName evidence="8">YgiQ family radical SAM protein</fullName>
    </submittedName>
</protein>
<dbReference type="InterPro" id="IPR058240">
    <property type="entry name" value="rSAM_sf"/>
</dbReference>
<dbReference type="SFLD" id="SFLDS00029">
    <property type="entry name" value="Radical_SAM"/>
    <property type="match status" value="1"/>
</dbReference>
<keyword evidence="2 6" id="KW-0949">S-adenosyl-L-methionine</keyword>
<gene>
    <name evidence="8" type="ORF">QJ522_16865</name>
</gene>
<organism evidence="8 9">
    <name type="scientific">Anaerobaca lacustris</name>
    <dbReference type="NCBI Taxonomy" id="3044600"/>
    <lineage>
        <taxon>Bacteria</taxon>
        <taxon>Pseudomonadati</taxon>
        <taxon>Planctomycetota</taxon>
        <taxon>Phycisphaerae</taxon>
        <taxon>Sedimentisphaerales</taxon>
        <taxon>Anaerobacaceae</taxon>
        <taxon>Anaerobaca</taxon>
    </lineage>
</organism>
<dbReference type="Proteomes" id="UP001431776">
    <property type="component" value="Unassembled WGS sequence"/>
</dbReference>
<dbReference type="InterPro" id="IPR020612">
    <property type="entry name" value="Methylthiotransferase_CS"/>
</dbReference>
<keyword evidence="9" id="KW-1185">Reference proteome</keyword>
<dbReference type="InterPro" id="IPR006638">
    <property type="entry name" value="Elp3/MiaA/NifB-like_rSAM"/>
</dbReference>
<comment type="cofactor">
    <cofactor evidence="6">
        <name>[4Fe-4S] cluster</name>
        <dbReference type="ChEBI" id="CHEBI:49883"/>
    </cofactor>
    <text evidence="6">Binds 1 [4Fe-4S] cluster. The cluster is coordinated with 3 cysteines and an exchangeable S-adenosyl-L-methionine.</text>
</comment>
<reference evidence="8" key="1">
    <citation type="submission" date="2023-05" db="EMBL/GenBank/DDBJ databases">
        <title>Anaerotaeda fermentans gen. nov., sp. nov., a novel anaerobic planctomycete of the new family within the order Sedimentisphaerales isolated from Taman Peninsula, Russia.</title>
        <authorList>
            <person name="Khomyakova M.A."/>
            <person name="Merkel A.Y."/>
            <person name="Slobodkin A.I."/>
        </authorList>
    </citation>
    <scope>NUCLEOTIDE SEQUENCE</scope>
    <source>
        <strain evidence="8">M17dextr</strain>
    </source>
</reference>
<comment type="caution">
    <text evidence="8">The sequence shown here is derived from an EMBL/GenBank/DDBJ whole genome shotgun (WGS) entry which is preliminary data.</text>
</comment>
<dbReference type="GO" id="GO:0003824">
    <property type="term" value="F:catalytic activity"/>
    <property type="evidence" value="ECO:0007669"/>
    <property type="project" value="InterPro"/>
</dbReference>
<dbReference type="Pfam" id="PF11842">
    <property type="entry name" value="DUF3362"/>
    <property type="match status" value="1"/>
</dbReference>
<feature type="binding site" evidence="6">
    <location>
        <position position="314"/>
    </location>
    <ligand>
        <name>[4Fe-4S] cluster</name>
        <dbReference type="ChEBI" id="CHEBI:49883"/>
        <note>4Fe-4S-S-AdoMet</note>
    </ligand>
</feature>
<evidence type="ECO:0000256" key="5">
    <source>
        <dbReference type="ARBA" id="ARBA00023014"/>
    </source>
</evidence>
<dbReference type="GO" id="GO:0005506">
    <property type="term" value="F:iron ion binding"/>
    <property type="evidence" value="ECO:0007669"/>
    <property type="project" value="UniProtKB-UniRule"/>
</dbReference>
<dbReference type="SMART" id="SM00729">
    <property type="entry name" value="Elp3"/>
    <property type="match status" value="1"/>
</dbReference>
<evidence type="ECO:0000256" key="6">
    <source>
        <dbReference type="HAMAP-Rule" id="MF_01251"/>
    </source>
</evidence>
<dbReference type="HAMAP" id="MF_01251">
    <property type="entry name" value="UPF0313"/>
    <property type="match status" value="1"/>
</dbReference>
<dbReference type="EMBL" id="JASCXX010000024">
    <property type="protein sequence ID" value="MDI6450733.1"/>
    <property type="molecule type" value="Genomic_DNA"/>
</dbReference>
<dbReference type="AlphaFoldDB" id="A0AAW6U6E7"/>
<evidence type="ECO:0000313" key="9">
    <source>
        <dbReference type="Proteomes" id="UP001431776"/>
    </source>
</evidence>
<dbReference type="NCBIfam" id="TIGR03904">
    <property type="entry name" value="SAM_YgiQ"/>
    <property type="match status" value="1"/>
</dbReference>
<dbReference type="PANTHER" id="PTHR32331">
    <property type="entry name" value="UPF0313 PROTEIN YGIQ"/>
    <property type="match status" value="1"/>
</dbReference>
<dbReference type="InterPro" id="IPR022946">
    <property type="entry name" value="UPF0313"/>
</dbReference>
<name>A0AAW6U6E7_9BACT</name>
<dbReference type="PROSITE" id="PS01278">
    <property type="entry name" value="MTTASE_RADICAL"/>
    <property type="match status" value="1"/>
</dbReference>
<evidence type="ECO:0000256" key="1">
    <source>
        <dbReference type="ARBA" id="ARBA00022485"/>
    </source>
</evidence>
<dbReference type="PROSITE" id="PS51918">
    <property type="entry name" value="RADICAL_SAM"/>
    <property type="match status" value="1"/>
</dbReference>
<dbReference type="Pfam" id="PF08497">
    <property type="entry name" value="Radical_SAM_N"/>
    <property type="match status" value="1"/>
</dbReference>
<proteinExistence type="inferred from homology"/>
<dbReference type="InterPro" id="IPR013704">
    <property type="entry name" value="UPF0313_N"/>
</dbReference>
<feature type="binding site" evidence="6">
    <location>
        <position position="318"/>
    </location>
    <ligand>
        <name>[4Fe-4S] cluster</name>
        <dbReference type="ChEBI" id="CHEBI:49883"/>
        <note>4Fe-4S-S-AdoMet</note>
    </ligand>
</feature>
<dbReference type="PANTHER" id="PTHR32331:SF0">
    <property type="entry name" value="UPF0313 PROTEIN YGIQ"/>
    <property type="match status" value="1"/>
</dbReference>
<feature type="domain" description="Radical SAM core" evidence="7">
    <location>
        <begin position="300"/>
        <end position="577"/>
    </location>
</feature>
<comment type="similarity">
    <text evidence="6">Belongs to the UPF0313 family.</text>
</comment>
<evidence type="ECO:0000256" key="3">
    <source>
        <dbReference type="ARBA" id="ARBA00022723"/>
    </source>
</evidence>
<keyword evidence="1 6" id="KW-0004">4Fe-4S</keyword>
<accession>A0AAW6U6E7</accession>
<dbReference type="InterPro" id="IPR024560">
    <property type="entry name" value="UPF0313_C"/>
</dbReference>
<keyword evidence="5 6" id="KW-0411">Iron-sulfur</keyword>
<keyword evidence="3 6" id="KW-0479">Metal-binding</keyword>
<evidence type="ECO:0000313" key="8">
    <source>
        <dbReference type="EMBL" id="MDI6450733.1"/>
    </source>
</evidence>
<evidence type="ECO:0000256" key="4">
    <source>
        <dbReference type="ARBA" id="ARBA00023004"/>
    </source>
</evidence>
<dbReference type="SFLD" id="SFLDG01069">
    <property type="entry name" value="UPF0313"/>
    <property type="match status" value="1"/>
</dbReference>
<keyword evidence="4 6" id="KW-0408">Iron</keyword>
<dbReference type="SFLD" id="SFLDG01082">
    <property type="entry name" value="B12-binding_domain_containing"/>
    <property type="match status" value="1"/>
</dbReference>
<dbReference type="GO" id="GO:0051539">
    <property type="term" value="F:4 iron, 4 sulfur cluster binding"/>
    <property type="evidence" value="ECO:0007669"/>
    <property type="project" value="UniProtKB-KW"/>
</dbReference>
<dbReference type="RefSeq" id="WP_349246144.1">
    <property type="nucleotide sequence ID" value="NZ_JASCXX010000024.1"/>
</dbReference>
<dbReference type="Gene3D" id="3.80.30.20">
    <property type="entry name" value="tm_1862 like domain"/>
    <property type="match status" value="1"/>
</dbReference>
<evidence type="ECO:0000259" key="7">
    <source>
        <dbReference type="PROSITE" id="PS51918"/>
    </source>
</evidence>
<dbReference type="SUPFAM" id="SSF102114">
    <property type="entry name" value="Radical SAM enzymes"/>
    <property type="match status" value="1"/>
</dbReference>
<dbReference type="InterPro" id="IPR023404">
    <property type="entry name" value="rSAM_horseshoe"/>
</dbReference>
<feature type="binding site" evidence="6">
    <location>
        <position position="321"/>
    </location>
    <ligand>
        <name>[4Fe-4S] cluster</name>
        <dbReference type="ChEBI" id="CHEBI:49883"/>
        <note>4Fe-4S-S-AdoMet</note>
    </ligand>
</feature>
<sequence>MGKSVNPIDRFLPTTAEELRGRGWGQADVILVTGDAYVDHPSFGAALIGRWLEKWGFRVAILAQPDWRSVEPFRALGRPRLFWGITSGCIDSRLNDYASLGHRRRRDVYSPGGATGLRPGRPLLVYAARAREAYRDVPIVLGGLEASLRRLVHYDYIEDRLKRSVLVDAKADLLVHGMGERAVAEVARRLDAGRSIQELTDIPGTAYIAHRGVVVPDDAVHLASLSQQGEDASLFMATHQQYQSLAHPAGRPVVQEQDPGTLVVMPAAEPLSGEELDGLYDLPFARAWHPRYDRDGGVPALTPVQFSITTHRGCFGGCSFCSIGAHQGRQIRSRSLDSLLAEADRLRLHPGFRGTIEDLGGPSANMYGMDCDASETCGRVSCLFPKPCGRGGFDHGPMLEMMEAFVRWRDRGSKRTNVFVASGIRHDLALRSRDYLDMLVRHFVGGHLKVAPEHYCPGVLDRMGKPHFEVFEEFERRFAETCRRVGKEAYLVPYFISAHPACRPEDALRLTEYLVSRSWRPRQVQDFVPIPLTLATAMYVSGADAAGQKIHVPTSRKEKRLQAALIHYYQSENRTIVAEFLRERKRPDLLAKIDHLRTPKPRRRK</sequence>
<evidence type="ECO:0000256" key="2">
    <source>
        <dbReference type="ARBA" id="ARBA00022691"/>
    </source>
</evidence>